<evidence type="ECO:0000256" key="1">
    <source>
        <dbReference type="ARBA" id="ARBA00022741"/>
    </source>
</evidence>
<dbReference type="GO" id="GO:0006529">
    <property type="term" value="P:asparagine biosynthetic process"/>
    <property type="evidence" value="ECO:0007669"/>
    <property type="project" value="TreeGrafter"/>
</dbReference>
<accession>A0A0N5ACX5</accession>
<name>A0A0N5ACX5_9BILA</name>
<dbReference type="InterPro" id="IPR017932">
    <property type="entry name" value="GATase_2_dom"/>
</dbReference>
<dbReference type="InterPro" id="IPR050795">
    <property type="entry name" value="Asn_Synthetase"/>
</dbReference>
<dbReference type="PROSITE" id="PS51278">
    <property type="entry name" value="GATASE_TYPE_2"/>
    <property type="match status" value="1"/>
</dbReference>
<reference evidence="5" key="1">
    <citation type="submission" date="2017-02" db="UniProtKB">
        <authorList>
            <consortium name="WormBaseParasite"/>
        </authorList>
    </citation>
    <scope>IDENTIFICATION</scope>
</reference>
<dbReference type="GO" id="GO:0005524">
    <property type="term" value="F:ATP binding"/>
    <property type="evidence" value="ECO:0007669"/>
    <property type="project" value="UniProtKB-KW"/>
</dbReference>
<dbReference type="PANTHER" id="PTHR11772:SF2">
    <property type="entry name" value="ASPARAGINE SYNTHETASE [GLUTAMINE-HYDROLYZING]"/>
    <property type="match status" value="1"/>
</dbReference>
<evidence type="ECO:0000313" key="4">
    <source>
        <dbReference type="Proteomes" id="UP000046393"/>
    </source>
</evidence>
<dbReference type="InterPro" id="IPR029055">
    <property type="entry name" value="Ntn_hydrolases_N"/>
</dbReference>
<evidence type="ECO:0000256" key="2">
    <source>
        <dbReference type="ARBA" id="ARBA00022840"/>
    </source>
</evidence>
<dbReference type="SUPFAM" id="SSF56235">
    <property type="entry name" value="N-terminal nucleophile aminohydrolases (Ntn hydrolases)"/>
    <property type="match status" value="1"/>
</dbReference>
<keyword evidence="2" id="KW-0067">ATP-binding</keyword>
<proteinExistence type="predicted"/>
<keyword evidence="4" id="KW-1185">Reference proteome</keyword>
<keyword evidence="1" id="KW-0547">Nucleotide-binding</keyword>
<dbReference type="Pfam" id="PF13522">
    <property type="entry name" value="GATase_6"/>
    <property type="match status" value="1"/>
</dbReference>
<dbReference type="Gene3D" id="3.60.20.10">
    <property type="entry name" value="Glutamine Phosphoribosylpyrophosphate, subunit 1, domain 1"/>
    <property type="match status" value="1"/>
</dbReference>
<organism evidence="4 5">
    <name type="scientific">Syphacia muris</name>
    <dbReference type="NCBI Taxonomy" id="451379"/>
    <lineage>
        <taxon>Eukaryota</taxon>
        <taxon>Metazoa</taxon>
        <taxon>Ecdysozoa</taxon>
        <taxon>Nematoda</taxon>
        <taxon>Chromadorea</taxon>
        <taxon>Rhabditida</taxon>
        <taxon>Spirurina</taxon>
        <taxon>Oxyuridomorpha</taxon>
        <taxon>Oxyuroidea</taxon>
        <taxon>Oxyuridae</taxon>
        <taxon>Syphacia</taxon>
    </lineage>
</organism>
<dbReference type="STRING" id="451379.A0A0N5ACX5"/>
<feature type="domain" description="Glutamine amidotransferase type-2" evidence="3">
    <location>
        <begin position="15"/>
        <end position="137"/>
    </location>
</feature>
<evidence type="ECO:0000259" key="3">
    <source>
        <dbReference type="PROSITE" id="PS51278"/>
    </source>
</evidence>
<dbReference type="GO" id="GO:0004066">
    <property type="term" value="F:asparagine synthase (glutamine-hydrolyzing) activity"/>
    <property type="evidence" value="ECO:0007669"/>
    <property type="project" value="TreeGrafter"/>
</dbReference>
<protein>
    <submittedName>
        <fullName evidence="5">Glutamine amidotransferase type-2 domain-containing protein</fullName>
    </submittedName>
</protein>
<sequence>MKEQALFCAFDAVMCGIFAICHCSSDNKTIPQFCLDEAKLLAHRQKHRGPDYRGFYQNKKTGDILCHERLSIIDLGYKCAHPIAGTQASHQVIHNGEIYNNAELRKELQPYYKLKTECDSETIIFLYEKVSPYYLMQ</sequence>
<dbReference type="AlphaFoldDB" id="A0A0N5ACX5"/>
<dbReference type="PANTHER" id="PTHR11772">
    <property type="entry name" value="ASPARAGINE SYNTHETASE"/>
    <property type="match status" value="1"/>
</dbReference>
<dbReference type="WBParaSite" id="SMUV_0000200501-mRNA-1">
    <property type="protein sequence ID" value="SMUV_0000200501-mRNA-1"/>
    <property type="gene ID" value="SMUV_0000200501"/>
</dbReference>
<dbReference type="GO" id="GO:0005829">
    <property type="term" value="C:cytosol"/>
    <property type="evidence" value="ECO:0007669"/>
    <property type="project" value="TreeGrafter"/>
</dbReference>
<dbReference type="Proteomes" id="UP000046393">
    <property type="component" value="Unplaced"/>
</dbReference>
<evidence type="ECO:0000313" key="5">
    <source>
        <dbReference type="WBParaSite" id="SMUV_0000200501-mRNA-1"/>
    </source>
</evidence>